<proteinExistence type="predicted"/>
<feature type="compositionally biased region" description="Basic and acidic residues" evidence="1">
    <location>
        <begin position="69"/>
        <end position="85"/>
    </location>
</feature>
<feature type="domain" description="TFIIS central" evidence="3">
    <location>
        <begin position="210"/>
        <end position="316"/>
    </location>
</feature>
<feature type="transmembrane region" description="Helical" evidence="2">
    <location>
        <begin position="321"/>
        <end position="349"/>
    </location>
</feature>
<dbReference type="PANTHER" id="PTHR11477">
    <property type="entry name" value="TRANSCRIPTION FACTOR S-II ZINC FINGER DOMAIN-CONTAINING PROTEIN"/>
    <property type="match status" value="1"/>
</dbReference>
<dbReference type="SUPFAM" id="SSF46942">
    <property type="entry name" value="Elongation factor TFIIS domain 2"/>
    <property type="match status" value="1"/>
</dbReference>
<dbReference type="Gene3D" id="1.10.472.30">
    <property type="entry name" value="Transcription elongation factor S-II, central domain"/>
    <property type="match status" value="1"/>
</dbReference>
<accession>A0A0N4YJQ6</accession>
<feature type="compositionally biased region" description="Pro residues" evidence="1">
    <location>
        <begin position="1035"/>
        <end position="1079"/>
    </location>
</feature>
<feature type="region of interest" description="Disordered" evidence="1">
    <location>
        <begin position="1249"/>
        <end position="1320"/>
    </location>
</feature>
<dbReference type="WBParaSite" id="NBR_0001721401-mRNA-1">
    <property type="protein sequence ID" value="NBR_0001721401-mRNA-1"/>
    <property type="gene ID" value="NBR_0001721401"/>
</dbReference>
<keyword evidence="2" id="KW-0812">Transmembrane</keyword>
<feature type="compositionally biased region" description="Pro residues" evidence="1">
    <location>
        <begin position="674"/>
        <end position="684"/>
    </location>
</feature>
<feature type="compositionally biased region" description="Basic and acidic residues" evidence="1">
    <location>
        <begin position="914"/>
        <end position="923"/>
    </location>
</feature>
<dbReference type="STRING" id="27835.A0A0N4YJQ6"/>
<feature type="compositionally biased region" description="Low complexity" evidence="1">
    <location>
        <begin position="1024"/>
        <end position="1033"/>
    </location>
</feature>
<feature type="compositionally biased region" description="Pro residues" evidence="1">
    <location>
        <begin position="888"/>
        <end position="897"/>
    </location>
</feature>
<dbReference type="Proteomes" id="UP000271162">
    <property type="component" value="Unassembled WGS sequence"/>
</dbReference>
<feature type="compositionally biased region" description="Basic and acidic residues" evidence="1">
    <location>
        <begin position="193"/>
        <end position="206"/>
    </location>
</feature>
<gene>
    <name evidence="4" type="ORF">NBR_LOCUS17215</name>
</gene>
<evidence type="ECO:0000259" key="3">
    <source>
        <dbReference type="SMART" id="SM00510"/>
    </source>
</evidence>
<feature type="region of interest" description="Disordered" evidence="1">
    <location>
        <begin position="811"/>
        <end position="853"/>
    </location>
</feature>
<feature type="compositionally biased region" description="Low complexity" evidence="1">
    <location>
        <begin position="93"/>
        <end position="104"/>
    </location>
</feature>
<feature type="region of interest" description="Disordered" evidence="1">
    <location>
        <begin position="181"/>
        <end position="206"/>
    </location>
</feature>
<keyword evidence="2" id="KW-0472">Membrane</keyword>
<organism evidence="6">
    <name type="scientific">Nippostrongylus brasiliensis</name>
    <name type="common">Rat hookworm</name>
    <dbReference type="NCBI Taxonomy" id="27835"/>
    <lineage>
        <taxon>Eukaryota</taxon>
        <taxon>Metazoa</taxon>
        <taxon>Ecdysozoa</taxon>
        <taxon>Nematoda</taxon>
        <taxon>Chromadorea</taxon>
        <taxon>Rhabditida</taxon>
        <taxon>Rhabditina</taxon>
        <taxon>Rhabditomorpha</taxon>
        <taxon>Strongyloidea</taxon>
        <taxon>Heligmosomidae</taxon>
        <taxon>Nippostrongylus</taxon>
    </lineage>
</organism>
<feature type="compositionally biased region" description="Basic and acidic residues" evidence="1">
    <location>
        <begin position="107"/>
        <end position="118"/>
    </location>
</feature>
<feature type="region of interest" description="Disordered" evidence="1">
    <location>
        <begin position="868"/>
        <end position="1237"/>
    </location>
</feature>
<feature type="compositionally biased region" description="Polar residues" evidence="1">
    <location>
        <begin position="955"/>
        <end position="970"/>
    </location>
</feature>
<dbReference type="GO" id="GO:0006351">
    <property type="term" value="P:DNA-templated transcription"/>
    <property type="evidence" value="ECO:0007669"/>
    <property type="project" value="InterPro"/>
</dbReference>
<feature type="compositionally biased region" description="Polar residues" evidence="1">
    <location>
        <begin position="1189"/>
        <end position="1206"/>
    </location>
</feature>
<dbReference type="SMART" id="SM00510">
    <property type="entry name" value="TFS2M"/>
    <property type="match status" value="1"/>
</dbReference>
<evidence type="ECO:0000313" key="5">
    <source>
        <dbReference type="Proteomes" id="UP000271162"/>
    </source>
</evidence>
<feature type="region of interest" description="Disordered" evidence="1">
    <location>
        <begin position="357"/>
        <end position="436"/>
    </location>
</feature>
<feature type="compositionally biased region" description="Basic and acidic residues" evidence="1">
    <location>
        <begin position="1212"/>
        <end position="1234"/>
    </location>
</feature>
<feature type="compositionally biased region" description="Basic and acidic residues" evidence="1">
    <location>
        <begin position="371"/>
        <end position="380"/>
    </location>
</feature>
<dbReference type="InterPro" id="IPR003618">
    <property type="entry name" value="TFIIS_cen_dom"/>
</dbReference>
<reference evidence="4 5" key="2">
    <citation type="submission" date="2018-11" db="EMBL/GenBank/DDBJ databases">
        <authorList>
            <consortium name="Pathogen Informatics"/>
        </authorList>
    </citation>
    <scope>NUCLEOTIDE SEQUENCE [LARGE SCALE GENOMIC DNA]</scope>
</reference>
<keyword evidence="5" id="KW-1185">Reference proteome</keyword>
<name>A0A0N4YJQ6_NIPBR</name>
<dbReference type="InterPro" id="IPR036575">
    <property type="entry name" value="TFIIS_cen_dom_sf"/>
</dbReference>
<keyword evidence="2" id="KW-1133">Transmembrane helix</keyword>
<reference evidence="6" key="1">
    <citation type="submission" date="2017-02" db="UniProtKB">
        <authorList>
            <consortium name="WormBaseParasite"/>
        </authorList>
    </citation>
    <scope>IDENTIFICATION</scope>
</reference>
<sequence>KRSSSPAPSVNIDGWSAEKISEYFKLKEFTIDISDFPHHELQPSTSAQASVVKEKVKDDGSSGNVTEEGVSREKENVNVSIEDHKNRKRKRSPSSSSSCSCPSSAGGRKDNGSSRESESEQNAQTKSVSKKKNHSERFVLPEAYGALTLLRSDGQLLTTGPTLANLTEFIFKYPEYEPVLPGAKKKSAPKNEQTSESKKTSPKVLSKDSDRIRFNVKRAFSDALQKRAKMDKLKSSIKLCKDVSESVEAALFKHCQSNLNSPRYKTWTKAFIENVADCRNKSFYHRVLTGAIAVQKLVTLDGEDMRKPEYSAPQDGKYLSVLFWLILFLIFVIPVAFITLMHVFIYFIVDDEKASENKKSPSEVNDEEKDEKEVDKKEGSKNSSGKSTPRALRTASAKELSTPPSGKLTRISSAKSVKKVPRQAETPKAAASRSVSALDSILGDGNKDTTEQHLSHFYDVNCSICLAKQKSQAEAEKREREEKEKQRLEDKRFREMLPVESFTPYPSREPITIEDADYRRGSQGFDEMRRIPSPESTGAACASDEEYAGSYDGGGGSPGFPDRDTEPHSGLWSGQIFMNNSSMATSLYLISNPVAYKLGRIVPVIVFDYVHETVKHGEHHVAVLRLTRPTDMEGEQRYISIYEDMRRKGRYFAVDVPPDSFFKDIYLLPLGPGEEPPGIPPQPNNPAAVLPDSTSTAENVKQEAEEPSSQGEAGPSTPPDPPPIDYAPVGEADNLLPSQFFTMAKKAAEAKEPVKVQSVDEIDTLPDLLVYIQLNSNPREIKEVVARFMMNPSLTDVDRELIRKKVMEKISAEKKKKAQSKKEPGAEEPTRSEAKKEPNTSLDRSPDTSGAIDFEALNNLSSFVGAGAQDLLKQAGERMEPLETRLPSSPPPPPPALPEDDDEGPSSASFVKVTEMKSSDLKVSEILPGPPPVPPVYGDDSSGGESPPERENTKGNDSSLHSRSSQQFHTMNIIPVPPPPSVMSGQLDIAVPPPPPPPPPLIPNTTSAKQPFTPPPPPPPIFASSTNSSQSKSTPPLPVPPPVFRPPVVPYPGLPPPPPFVNLPPPLPGMIPPPPPPVIPGSLRPAPSSSQGMPPLGSTGTGQANDQKRVFSAGPSGNAPPGKPSTFGSVPELPPGSYMGSLAPLPSQLANASNPPKKPLPTGIIPSLGRALTERDLVPRTPTPPPSPKSQHNNNTSRSATKNGPRTPSPDMSKKRERELEIERLKKDIEEQQRRSAVMQAKIELAELEFQRKRGLVKTEQPSIKDNGGAVPEKPSATQAQEPSSSQAKHADNDAMDIDGGESESEHVEAGDSGKPSDAEAPLAAQWNEWGTSIRGRGVGMRGQPFGMPTGRPPLPPPGFRGRCALPRTPRGAPGRGGGFISPPEGSGYVAGQGGFFTPPPPSRGVRVYQDLDLVHLAEVTITLLFVASNWN</sequence>
<evidence type="ECO:0000256" key="2">
    <source>
        <dbReference type="SAM" id="Phobius"/>
    </source>
</evidence>
<feature type="region of interest" description="Disordered" evidence="1">
    <location>
        <begin position="672"/>
        <end position="731"/>
    </location>
</feature>
<feature type="compositionally biased region" description="Pro residues" evidence="1">
    <location>
        <begin position="991"/>
        <end position="1002"/>
    </location>
</feature>
<feature type="compositionally biased region" description="Pro residues" evidence="1">
    <location>
        <begin position="1012"/>
        <end position="1021"/>
    </location>
</feature>
<dbReference type="OMA" id="HPNQFDG"/>
<evidence type="ECO:0000256" key="1">
    <source>
        <dbReference type="SAM" id="MobiDB-lite"/>
    </source>
</evidence>
<dbReference type="EMBL" id="UYSL01022623">
    <property type="protein sequence ID" value="VDL80828.1"/>
    <property type="molecule type" value="Genomic_DNA"/>
</dbReference>
<feature type="compositionally biased region" description="Polar residues" evidence="1">
    <location>
        <begin position="1276"/>
        <end position="1288"/>
    </location>
</feature>
<evidence type="ECO:0000313" key="6">
    <source>
        <dbReference type="WBParaSite" id="NBR_0001721401-mRNA-1"/>
    </source>
</evidence>
<dbReference type="Pfam" id="PF07500">
    <property type="entry name" value="TFIIS_M"/>
    <property type="match status" value="1"/>
</dbReference>
<feature type="compositionally biased region" description="Pro residues" evidence="1">
    <location>
        <begin position="716"/>
        <end position="725"/>
    </location>
</feature>
<dbReference type="PANTHER" id="PTHR11477:SF51">
    <property type="entry name" value="PROTEIN PARTNER OF SNF, ISOFORM B"/>
    <property type="match status" value="1"/>
</dbReference>
<feature type="region of interest" description="Disordered" evidence="1">
    <location>
        <begin position="38"/>
        <end position="134"/>
    </location>
</feature>
<feature type="compositionally biased region" description="Basic and acidic residues" evidence="1">
    <location>
        <begin position="1304"/>
        <end position="1318"/>
    </location>
</feature>
<feature type="compositionally biased region" description="Acidic residues" evidence="1">
    <location>
        <begin position="1294"/>
        <end position="1303"/>
    </location>
</feature>
<feature type="compositionally biased region" description="Basic and acidic residues" evidence="1">
    <location>
        <begin position="820"/>
        <end position="838"/>
    </location>
</feature>
<evidence type="ECO:0000313" key="4">
    <source>
        <dbReference type="EMBL" id="VDL80828.1"/>
    </source>
</evidence>
<protein>
    <submittedName>
        <fullName evidence="6">TFIIS central domain-containing protein</fullName>
    </submittedName>
</protein>
<feature type="region of interest" description="Disordered" evidence="1">
    <location>
        <begin position="527"/>
        <end position="566"/>
    </location>
</feature>
<dbReference type="GO" id="GO:0005634">
    <property type="term" value="C:nucleus"/>
    <property type="evidence" value="ECO:0007669"/>
    <property type="project" value="TreeGrafter"/>
</dbReference>